<dbReference type="EMBL" id="HG792016">
    <property type="protein sequence ID" value="CDM29949.1"/>
    <property type="molecule type" value="Genomic_DNA"/>
</dbReference>
<gene>
    <name evidence="1" type="ORF">PROQFM164_S02g000098</name>
</gene>
<dbReference type="Proteomes" id="UP000030686">
    <property type="component" value="Unassembled WGS sequence"/>
</dbReference>
<dbReference type="STRING" id="1365484.W6Q6R6"/>
<dbReference type="OrthoDB" id="3525185at2759"/>
<name>W6Q6R6_PENRF</name>
<keyword evidence="2" id="KW-1185">Reference proteome</keyword>
<organism evidence="1 2">
    <name type="scientific">Penicillium roqueforti (strain FM164)</name>
    <dbReference type="NCBI Taxonomy" id="1365484"/>
    <lineage>
        <taxon>Eukaryota</taxon>
        <taxon>Fungi</taxon>
        <taxon>Dikarya</taxon>
        <taxon>Ascomycota</taxon>
        <taxon>Pezizomycotina</taxon>
        <taxon>Eurotiomycetes</taxon>
        <taxon>Eurotiomycetidae</taxon>
        <taxon>Eurotiales</taxon>
        <taxon>Aspergillaceae</taxon>
        <taxon>Penicillium</taxon>
    </lineage>
</organism>
<evidence type="ECO:0000313" key="2">
    <source>
        <dbReference type="Proteomes" id="UP000030686"/>
    </source>
</evidence>
<accession>W6Q6R6</accession>
<reference evidence="1" key="1">
    <citation type="journal article" date="2014" name="Nat. Commun.">
        <title>Multiple recent horizontal transfers of a large genomic region in cheese making fungi.</title>
        <authorList>
            <person name="Cheeseman K."/>
            <person name="Ropars J."/>
            <person name="Renault P."/>
            <person name="Dupont J."/>
            <person name="Gouzy J."/>
            <person name="Branca A."/>
            <person name="Abraham A.L."/>
            <person name="Ceppi M."/>
            <person name="Conseiller E."/>
            <person name="Debuchy R."/>
            <person name="Malagnac F."/>
            <person name="Goarin A."/>
            <person name="Silar P."/>
            <person name="Lacoste S."/>
            <person name="Sallet E."/>
            <person name="Bensimon A."/>
            <person name="Giraud T."/>
            <person name="Brygoo Y."/>
        </authorList>
    </citation>
    <scope>NUCLEOTIDE SEQUENCE [LARGE SCALE GENOMIC DNA]</scope>
    <source>
        <strain evidence="1">FM164</strain>
    </source>
</reference>
<evidence type="ECO:0000313" key="1">
    <source>
        <dbReference type="EMBL" id="CDM29949.1"/>
    </source>
</evidence>
<dbReference type="AlphaFoldDB" id="W6Q6R6"/>
<sequence>MALVTAEEAQQWATIPRASMDEALMAGSVSKALDRQYRNGFCDLVDAIFPNIYYSYSTHVELP</sequence>
<protein>
    <submittedName>
        <fullName evidence="1">Genomic scaffold, ProqFM164S02</fullName>
    </submittedName>
</protein>
<proteinExistence type="predicted"/>